<evidence type="ECO:0000313" key="16">
    <source>
        <dbReference type="Proteomes" id="UP000062475"/>
    </source>
</evidence>
<reference evidence="14 15" key="2">
    <citation type="journal article" date="2015" name="Genome Announc.">
        <title>Complete Genome Sequences of Evolved Arsenate-Resistant Metallosphaera sedula Strains.</title>
        <authorList>
            <person name="Ai C."/>
            <person name="McCarthy S."/>
            <person name="Schackwitz W."/>
            <person name="Martin J."/>
            <person name="Lipzen A."/>
            <person name="Blum P."/>
        </authorList>
    </citation>
    <scope>NUCLEOTIDE SEQUENCE [LARGE SCALE GENOMIC DNA]</scope>
    <source>
        <strain evidence="9 15">ARS120-1</strain>
        <strain evidence="10 14">ARS120-2</strain>
        <strain evidence="7 17">ARS50-1</strain>
        <strain evidence="8 16">ARS50-2</strain>
    </source>
</reference>
<dbReference type="SUPFAM" id="SSF50022">
    <property type="entry name" value="ISP domain"/>
    <property type="match status" value="1"/>
</dbReference>
<dbReference type="OMA" id="YLAGCPH"/>
<dbReference type="EMBL" id="CP012176">
    <property type="protein sequence ID" value="AKV82523.1"/>
    <property type="molecule type" value="Genomic_DNA"/>
</dbReference>
<dbReference type="RefSeq" id="WP_012020357.1">
    <property type="nucleotide sequence ID" value="NZ_AP019770.1"/>
</dbReference>
<evidence type="ECO:0000313" key="17">
    <source>
        <dbReference type="Proteomes" id="UP000068832"/>
    </source>
</evidence>
<dbReference type="EMBL" id="CP012172">
    <property type="protein sequence ID" value="AKV75235.1"/>
    <property type="molecule type" value="Genomic_DNA"/>
</dbReference>
<dbReference type="Pfam" id="PF00355">
    <property type="entry name" value="Rieske"/>
    <property type="match status" value="1"/>
</dbReference>
<dbReference type="Gene3D" id="2.102.10.10">
    <property type="entry name" value="Rieske [2Fe-2S] iron-sulphur domain"/>
    <property type="match status" value="1"/>
</dbReference>
<evidence type="ECO:0000313" key="15">
    <source>
        <dbReference type="Proteomes" id="UP000062398"/>
    </source>
</evidence>
<dbReference type="Proteomes" id="UP000029084">
    <property type="component" value="Chromosome"/>
</dbReference>
<sequence length="105" mass="11929">MSREVEFFEVKGYPLMIFRDEGKERIWLAGCPHKRRPLSNSQVSGKVIRCPFHGAEFDLSSGRLVKPPDSKTPCPNDCSLVEVKLVNGEPLFSREPFVPSLPRKE</sequence>
<feature type="domain" description="Rieske" evidence="5">
    <location>
        <begin position="1"/>
        <end position="92"/>
    </location>
</feature>
<dbReference type="Proteomes" id="UP000062398">
    <property type="component" value="Chromosome"/>
</dbReference>
<organism evidence="6 12">
    <name type="scientific">Metallosphaera sedula</name>
    <dbReference type="NCBI Taxonomy" id="43687"/>
    <lineage>
        <taxon>Archaea</taxon>
        <taxon>Thermoproteota</taxon>
        <taxon>Thermoprotei</taxon>
        <taxon>Sulfolobales</taxon>
        <taxon>Sulfolobaceae</taxon>
        <taxon>Metallosphaera</taxon>
    </lineage>
</organism>
<evidence type="ECO:0000313" key="13">
    <source>
        <dbReference type="Proteomes" id="UP000056255"/>
    </source>
</evidence>
<evidence type="ECO:0000256" key="1">
    <source>
        <dbReference type="ARBA" id="ARBA00022714"/>
    </source>
</evidence>
<evidence type="ECO:0000313" key="7">
    <source>
        <dbReference type="EMBL" id="AKV75235.1"/>
    </source>
</evidence>
<keyword evidence="1" id="KW-0001">2Fe-2S</keyword>
<dbReference type="InterPro" id="IPR036922">
    <property type="entry name" value="Rieske_2Fe-2S_sf"/>
</dbReference>
<dbReference type="Proteomes" id="UP000056255">
    <property type="component" value="Chromosome"/>
</dbReference>
<keyword evidence="2" id="KW-0479">Metal-binding</keyword>
<evidence type="ECO:0000313" key="12">
    <source>
        <dbReference type="Proteomes" id="UP000029084"/>
    </source>
</evidence>
<evidence type="ECO:0000313" key="11">
    <source>
        <dbReference type="EMBL" id="AKV82523.1"/>
    </source>
</evidence>
<keyword evidence="3" id="KW-0408">Iron</keyword>
<dbReference type="OrthoDB" id="6837at2157"/>
<name>A0A088E2N6_9CREN</name>
<dbReference type="EMBL" id="CP012175">
    <property type="protein sequence ID" value="AKV81969.1"/>
    <property type="molecule type" value="Genomic_DNA"/>
</dbReference>
<proteinExistence type="predicted"/>
<dbReference type="PROSITE" id="PS51296">
    <property type="entry name" value="RIESKE"/>
    <property type="match status" value="1"/>
</dbReference>
<protein>
    <submittedName>
        <fullName evidence="7">(2Fe-2S)-binding protein</fullName>
    </submittedName>
    <submittedName>
        <fullName evidence="6">Rieske (2Fe-2S) domain protein</fullName>
    </submittedName>
</protein>
<gene>
    <name evidence="6" type="ORF">HA72_0392</name>
    <name evidence="7" type="ORF">MsedA_0405</name>
    <name evidence="8" type="ORF">MsedB_0405</name>
    <name evidence="9" type="ORF">MsedC_0404</name>
    <name evidence="10" type="ORF">MsedD_0405</name>
    <name evidence="11" type="ORF">MsedE_0405</name>
</gene>
<evidence type="ECO:0000313" key="10">
    <source>
        <dbReference type="EMBL" id="AKV81969.1"/>
    </source>
</evidence>
<dbReference type="InterPro" id="IPR017941">
    <property type="entry name" value="Rieske_2Fe-2S"/>
</dbReference>
<evidence type="ECO:0000256" key="4">
    <source>
        <dbReference type="ARBA" id="ARBA00023014"/>
    </source>
</evidence>
<dbReference type="AlphaFoldDB" id="A0A088E2N6"/>
<evidence type="ECO:0000259" key="5">
    <source>
        <dbReference type="PROSITE" id="PS51296"/>
    </source>
</evidence>
<dbReference type="EMBL" id="CP012173">
    <property type="protein sequence ID" value="AKV77473.1"/>
    <property type="molecule type" value="Genomic_DNA"/>
</dbReference>
<dbReference type="Proteomes" id="UP000061362">
    <property type="component" value="Chromosome"/>
</dbReference>
<accession>A0A088E2N6</accession>
<reference evidence="6 12" key="1">
    <citation type="journal article" date="2014" name="J. Bacteriol.">
        <title>Role of an Archaeal PitA Transporter in the Copper and Arsenic Resistance of Metallosphaera sedula, an Extreme Thermoacidophile.</title>
        <authorList>
            <person name="McCarthy S."/>
            <person name="Ai C."/>
            <person name="Wheaton G."/>
            <person name="Tevatia R."/>
            <person name="Eckrich V."/>
            <person name="Kelly R."/>
            <person name="Blum P."/>
        </authorList>
    </citation>
    <scope>NUCLEOTIDE SEQUENCE [LARGE SCALE GENOMIC DNA]</scope>
    <source>
        <strain evidence="6 12">CuR1</strain>
    </source>
</reference>
<evidence type="ECO:0000313" key="8">
    <source>
        <dbReference type="EMBL" id="AKV77473.1"/>
    </source>
</evidence>
<dbReference type="EMBL" id="CP008822">
    <property type="protein sequence ID" value="AIM26556.1"/>
    <property type="molecule type" value="Genomic_DNA"/>
</dbReference>
<evidence type="ECO:0000313" key="9">
    <source>
        <dbReference type="EMBL" id="AKV79724.1"/>
    </source>
</evidence>
<dbReference type="Proteomes" id="UP000068832">
    <property type="component" value="Chromosome"/>
</dbReference>
<dbReference type="GO" id="GO:0051537">
    <property type="term" value="F:2 iron, 2 sulfur cluster binding"/>
    <property type="evidence" value="ECO:0007669"/>
    <property type="project" value="UniProtKB-KW"/>
</dbReference>
<evidence type="ECO:0000313" key="6">
    <source>
        <dbReference type="EMBL" id="AIM26556.1"/>
    </source>
</evidence>
<evidence type="ECO:0000256" key="3">
    <source>
        <dbReference type="ARBA" id="ARBA00023004"/>
    </source>
</evidence>
<dbReference type="GO" id="GO:0046872">
    <property type="term" value="F:metal ion binding"/>
    <property type="evidence" value="ECO:0007669"/>
    <property type="project" value="UniProtKB-KW"/>
</dbReference>
<evidence type="ECO:0000256" key="2">
    <source>
        <dbReference type="ARBA" id="ARBA00022723"/>
    </source>
</evidence>
<evidence type="ECO:0000313" key="14">
    <source>
        <dbReference type="Proteomes" id="UP000061362"/>
    </source>
</evidence>
<dbReference type="EMBL" id="CP012174">
    <property type="protein sequence ID" value="AKV79724.1"/>
    <property type="molecule type" value="Genomic_DNA"/>
</dbReference>
<keyword evidence="4" id="KW-0411">Iron-sulfur</keyword>
<reference evidence="11 13" key="3">
    <citation type="submission" date="2015-07" db="EMBL/GenBank/DDBJ databases">
        <title>Physiological, transcriptional responses and genome re-sequencing of acid resistant extremely thermoacidophilic Metallosphaera sedula SARC-M1.</title>
        <authorList>
            <person name="Ai C."/>
            <person name="McCarthy S."/>
            <person name="Eckrich V."/>
            <person name="Rudrappa D."/>
            <person name="Qiu G."/>
            <person name="Blum P."/>
        </authorList>
    </citation>
    <scope>NUCLEOTIDE SEQUENCE [LARGE SCALE GENOMIC DNA]</scope>
    <source>
        <strain evidence="11 13">SARC-M1</strain>
    </source>
</reference>
<dbReference type="Proteomes" id="UP000062475">
    <property type="component" value="Chromosome"/>
</dbReference>
<dbReference type="GeneID" id="91754839"/>
<dbReference type="PATRIC" id="fig|43687.5.peg.403"/>